<keyword evidence="5 6" id="KW-0472">Membrane</keyword>
<feature type="transmembrane region" description="Helical" evidence="6">
    <location>
        <begin position="454"/>
        <end position="474"/>
    </location>
</feature>
<comment type="subcellular location">
    <subcellularLocation>
        <location evidence="1">Cell membrane</location>
        <topology evidence="1">Multi-pass membrane protein</topology>
    </subcellularLocation>
</comment>
<dbReference type="EMBL" id="CP031320">
    <property type="protein sequence ID" value="AXK34084.1"/>
    <property type="molecule type" value="Genomic_DNA"/>
</dbReference>
<feature type="transmembrane region" description="Helical" evidence="6">
    <location>
        <begin position="380"/>
        <end position="400"/>
    </location>
</feature>
<evidence type="ECO:0000256" key="1">
    <source>
        <dbReference type="ARBA" id="ARBA00004651"/>
    </source>
</evidence>
<gene>
    <name evidence="8" type="ORF">DVA86_16880</name>
</gene>
<evidence type="ECO:0000256" key="6">
    <source>
        <dbReference type="SAM" id="Phobius"/>
    </source>
</evidence>
<feature type="transmembrane region" description="Helical" evidence="6">
    <location>
        <begin position="336"/>
        <end position="360"/>
    </location>
</feature>
<reference evidence="8 9" key="1">
    <citation type="submission" date="2018-07" db="EMBL/GenBank/DDBJ databases">
        <title>Draft genome of the type strain Streptomyces armeniacus ATCC 15676.</title>
        <authorList>
            <person name="Labana P."/>
            <person name="Gosse J.T."/>
            <person name="Boddy C.N."/>
        </authorList>
    </citation>
    <scope>NUCLEOTIDE SEQUENCE [LARGE SCALE GENOMIC DNA]</scope>
    <source>
        <strain evidence="8 9">ATCC 15676</strain>
    </source>
</reference>
<dbReference type="Pfam" id="PF05425">
    <property type="entry name" value="CopD"/>
    <property type="match status" value="1"/>
</dbReference>
<feature type="transmembrane region" description="Helical" evidence="6">
    <location>
        <begin position="283"/>
        <end position="305"/>
    </location>
</feature>
<evidence type="ECO:0000256" key="4">
    <source>
        <dbReference type="ARBA" id="ARBA00022989"/>
    </source>
</evidence>
<dbReference type="AlphaFoldDB" id="A0A345XR18"/>
<dbReference type="GO" id="GO:0005886">
    <property type="term" value="C:plasma membrane"/>
    <property type="evidence" value="ECO:0007669"/>
    <property type="project" value="UniProtKB-SubCell"/>
</dbReference>
<evidence type="ECO:0000313" key="9">
    <source>
        <dbReference type="Proteomes" id="UP000254425"/>
    </source>
</evidence>
<evidence type="ECO:0000256" key="5">
    <source>
        <dbReference type="ARBA" id="ARBA00023136"/>
    </source>
</evidence>
<dbReference type="PANTHER" id="PTHR34820">
    <property type="entry name" value="INNER MEMBRANE PROTEIN YEBZ"/>
    <property type="match status" value="1"/>
</dbReference>
<feature type="transmembrane region" description="Helical" evidence="6">
    <location>
        <begin position="412"/>
        <end position="433"/>
    </location>
</feature>
<name>A0A345XR18_9ACTN</name>
<evidence type="ECO:0000256" key="2">
    <source>
        <dbReference type="ARBA" id="ARBA00022475"/>
    </source>
</evidence>
<keyword evidence="9" id="KW-1185">Reference proteome</keyword>
<dbReference type="InterPro" id="IPR008457">
    <property type="entry name" value="Cu-R_CopD_dom"/>
</dbReference>
<dbReference type="InterPro" id="IPR032694">
    <property type="entry name" value="CopC/D"/>
</dbReference>
<dbReference type="PANTHER" id="PTHR34820:SF4">
    <property type="entry name" value="INNER MEMBRANE PROTEIN YEBZ"/>
    <property type="match status" value="1"/>
</dbReference>
<dbReference type="Proteomes" id="UP000254425">
    <property type="component" value="Chromosome"/>
</dbReference>
<feature type="transmembrane region" description="Helical" evidence="6">
    <location>
        <begin position="171"/>
        <end position="192"/>
    </location>
</feature>
<dbReference type="GO" id="GO:0006825">
    <property type="term" value="P:copper ion transport"/>
    <property type="evidence" value="ECO:0007669"/>
    <property type="project" value="InterPro"/>
</dbReference>
<feature type="domain" description="Copper resistance protein D" evidence="7">
    <location>
        <begin position="375"/>
        <end position="469"/>
    </location>
</feature>
<sequence length="478" mass="49667">MNASCRPRDRATIAAWSMTCISLMSAPAAKTFSPPYSTTARTSSRAVASPASSSRRSWVAMSSAFIGGRSRRRVPTPSATSRFTVIRGRLAAVHTTGAGPYGVRSGLRTVSGAAPYGTCRTVPEFTVCPITLLYRRHYVDDRAVTLSDRPGRHARTGPRRTRRPLRPWQRALLVTVLAAAGALGALYGAALATSGTGELLAPGAGSAALLRSGLYLSLAVLLGELAGARMVRAVPEAPGPLPASRATWAAVAGVVCAEGQLLLLDSGGFLNSASGAAQHIEVYGTRTGGLAHLAANGFLLAALCFGTGRRKWAPVPLAMVVVAEALRAHPEDDTPLVGALLTCVHLTAAALWVGGLVYVLRAGLLWRHEPGAVRALLRRYTRLAAATFAAVAVTGTLSTLRRLPLDEVFSTAYGRTLLVKLGLFAAVSALALTARRGLDRGDPELVGVTRPAKAESVALAAVVVVSAVLTVVPVPPSG</sequence>
<evidence type="ECO:0000313" key="8">
    <source>
        <dbReference type="EMBL" id="AXK34084.1"/>
    </source>
</evidence>
<protein>
    <recommendedName>
        <fullName evidence="7">Copper resistance protein D domain-containing protein</fullName>
    </recommendedName>
</protein>
<feature type="transmembrane region" description="Helical" evidence="6">
    <location>
        <begin position="212"/>
        <end position="231"/>
    </location>
</feature>
<evidence type="ECO:0000259" key="7">
    <source>
        <dbReference type="Pfam" id="PF05425"/>
    </source>
</evidence>
<dbReference type="KEGG" id="sarm:DVA86_16880"/>
<proteinExistence type="predicted"/>
<accession>A0A345XR18</accession>
<keyword evidence="4 6" id="KW-1133">Transmembrane helix</keyword>
<keyword evidence="2" id="KW-1003">Cell membrane</keyword>
<evidence type="ECO:0000256" key="3">
    <source>
        <dbReference type="ARBA" id="ARBA00022692"/>
    </source>
</evidence>
<organism evidence="8 9">
    <name type="scientific">Streptomyces armeniacus</name>
    <dbReference type="NCBI Taxonomy" id="83291"/>
    <lineage>
        <taxon>Bacteria</taxon>
        <taxon>Bacillati</taxon>
        <taxon>Actinomycetota</taxon>
        <taxon>Actinomycetes</taxon>
        <taxon>Kitasatosporales</taxon>
        <taxon>Streptomycetaceae</taxon>
        <taxon>Streptomyces</taxon>
    </lineage>
</organism>
<keyword evidence="3 6" id="KW-0812">Transmembrane</keyword>